<comment type="caution">
    <text evidence="1">The sequence shown here is derived from an EMBL/GenBank/DDBJ whole genome shotgun (WGS) entry which is preliminary data.</text>
</comment>
<proteinExistence type="predicted"/>
<dbReference type="AlphaFoldDB" id="A0A4C1VRU4"/>
<dbReference type="EMBL" id="BGZK01000393">
    <property type="protein sequence ID" value="GBP41112.1"/>
    <property type="molecule type" value="Genomic_DNA"/>
</dbReference>
<organism evidence="1 2">
    <name type="scientific">Eumeta variegata</name>
    <name type="common">Bagworm moth</name>
    <name type="synonym">Eumeta japonica</name>
    <dbReference type="NCBI Taxonomy" id="151549"/>
    <lineage>
        <taxon>Eukaryota</taxon>
        <taxon>Metazoa</taxon>
        <taxon>Ecdysozoa</taxon>
        <taxon>Arthropoda</taxon>
        <taxon>Hexapoda</taxon>
        <taxon>Insecta</taxon>
        <taxon>Pterygota</taxon>
        <taxon>Neoptera</taxon>
        <taxon>Endopterygota</taxon>
        <taxon>Lepidoptera</taxon>
        <taxon>Glossata</taxon>
        <taxon>Ditrysia</taxon>
        <taxon>Tineoidea</taxon>
        <taxon>Psychidae</taxon>
        <taxon>Oiketicinae</taxon>
        <taxon>Eumeta</taxon>
    </lineage>
</organism>
<dbReference type="STRING" id="151549.A0A4C1VRU4"/>
<evidence type="ECO:0000313" key="1">
    <source>
        <dbReference type="EMBL" id="GBP41112.1"/>
    </source>
</evidence>
<dbReference type="InterPro" id="IPR036273">
    <property type="entry name" value="CRAL/TRIO_N_dom_sf"/>
</dbReference>
<keyword evidence="2" id="KW-1185">Reference proteome</keyword>
<dbReference type="SUPFAM" id="SSF46938">
    <property type="entry name" value="CRAL/TRIO N-terminal domain"/>
    <property type="match status" value="1"/>
</dbReference>
<sequence>MVVRPLCPELAEKARAELNEDPKRLQEDLQHIKGWIAKQPHLRARTDDQWLATFLRGCKFSLERTKEKLDLYYSLRSTAPEMVMKIPFNSPKFMEILELGVIIVLPKTTSPTEPRVSLLRSSAYDPNKYHITDVISVANVIDKKGMRICEIQSGTGFIIKNAIRIRLIRHGLKEPETGFTSENES</sequence>
<gene>
    <name evidence="1" type="primary">TTPAL</name>
    <name evidence="1" type="ORF">EVAR_32565_1</name>
</gene>
<reference evidence="1 2" key="1">
    <citation type="journal article" date="2019" name="Commun. Biol.">
        <title>The bagworm genome reveals a unique fibroin gene that provides high tensile strength.</title>
        <authorList>
            <person name="Kono N."/>
            <person name="Nakamura H."/>
            <person name="Ohtoshi R."/>
            <person name="Tomita M."/>
            <person name="Numata K."/>
            <person name="Arakawa K."/>
        </authorList>
    </citation>
    <scope>NUCLEOTIDE SEQUENCE [LARGE SCALE GENOMIC DNA]</scope>
</reference>
<dbReference type="PANTHER" id="PTHR10174:SF216">
    <property type="entry name" value="CRAL-TRIO DOMAIN-CONTAINING PROTEIN-RELATED"/>
    <property type="match status" value="1"/>
</dbReference>
<dbReference type="Gene3D" id="1.10.8.20">
    <property type="entry name" value="N-terminal domain of phosphatidylinositol transfer protein sec14p"/>
    <property type="match status" value="1"/>
</dbReference>
<dbReference type="GO" id="GO:0016020">
    <property type="term" value="C:membrane"/>
    <property type="evidence" value="ECO:0007669"/>
    <property type="project" value="TreeGrafter"/>
</dbReference>
<name>A0A4C1VRU4_EUMVA</name>
<accession>A0A4C1VRU4</accession>
<dbReference type="GO" id="GO:1902936">
    <property type="term" value="F:phosphatidylinositol bisphosphate binding"/>
    <property type="evidence" value="ECO:0007669"/>
    <property type="project" value="TreeGrafter"/>
</dbReference>
<evidence type="ECO:0000313" key="2">
    <source>
        <dbReference type="Proteomes" id="UP000299102"/>
    </source>
</evidence>
<dbReference type="OrthoDB" id="6682367at2759"/>
<dbReference type="PANTHER" id="PTHR10174">
    <property type="entry name" value="ALPHA-TOCOPHEROL TRANSFER PROTEIN-RELATED"/>
    <property type="match status" value="1"/>
</dbReference>
<protein>
    <submittedName>
        <fullName evidence="1">Alpha-tocopherol transfer protein-like</fullName>
    </submittedName>
</protein>
<dbReference type="Proteomes" id="UP000299102">
    <property type="component" value="Unassembled WGS sequence"/>
</dbReference>